<dbReference type="InterPro" id="IPR000182">
    <property type="entry name" value="GNAT_dom"/>
</dbReference>
<sequence length="146" mass="16282">MITTTIGEDLLLRNCSPDECRTLTAILQTAGLYESGVDSEEALRAKLAHDPESIIVLAVGGYIRGMVVTIFDPWASSLWHLTVDPIWQGRGYGRLLAEEAEKRLKSRGARIVIGYVREDNVGSRALFKKRGWGEFPMPIIPIEKKL</sequence>
<comment type="caution">
    <text evidence="4">The sequence shown here is derived from an EMBL/GenBank/DDBJ whole genome shotgun (WGS) entry which is preliminary data.</text>
</comment>
<dbReference type="Pfam" id="PF00583">
    <property type="entry name" value="Acetyltransf_1"/>
    <property type="match status" value="1"/>
</dbReference>
<dbReference type="EMBL" id="MHLO01000010">
    <property type="protein sequence ID" value="OGZ12990.1"/>
    <property type="molecule type" value="Genomic_DNA"/>
</dbReference>
<dbReference type="InterPro" id="IPR050832">
    <property type="entry name" value="Bact_Acetyltransf"/>
</dbReference>
<dbReference type="CDD" id="cd04301">
    <property type="entry name" value="NAT_SF"/>
    <property type="match status" value="1"/>
</dbReference>
<dbReference type="SUPFAM" id="SSF55729">
    <property type="entry name" value="Acyl-CoA N-acyltransferases (Nat)"/>
    <property type="match status" value="1"/>
</dbReference>
<keyword evidence="2" id="KW-0012">Acyltransferase</keyword>
<reference evidence="4 5" key="1">
    <citation type="journal article" date="2016" name="Nat. Commun.">
        <title>Thousands of microbial genomes shed light on interconnected biogeochemical processes in an aquifer system.</title>
        <authorList>
            <person name="Anantharaman K."/>
            <person name="Brown C.T."/>
            <person name="Hug L.A."/>
            <person name="Sharon I."/>
            <person name="Castelle C.J."/>
            <person name="Probst A.J."/>
            <person name="Thomas B.C."/>
            <person name="Singh A."/>
            <person name="Wilkins M.J."/>
            <person name="Karaoz U."/>
            <person name="Brodie E.L."/>
            <person name="Williams K.H."/>
            <person name="Hubbard S.S."/>
            <person name="Banfield J.F."/>
        </authorList>
    </citation>
    <scope>NUCLEOTIDE SEQUENCE [LARGE SCALE GENOMIC DNA]</scope>
</reference>
<evidence type="ECO:0000256" key="1">
    <source>
        <dbReference type="ARBA" id="ARBA00022679"/>
    </source>
</evidence>
<name>A0A1G2DJE8_9BACT</name>
<keyword evidence="1" id="KW-0808">Transferase</keyword>
<dbReference type="GO" id="GO:0016747">
    <property type="term" value="F:acyltransferase activity, transferring groups other than amino-acyl groups"/>
    <property type="evidence" value="ECO:0007669"/>
    <property type="project" value="InterPro"/>
</dbReference>
<dbReference type="PROSITE" id="PS51186">
    <property type="entry name" value="GNAT"/>
    <property type="match status" value="1"/>
</dbReference>
<dbReference type="AlphaFoldDB" id="A0A1G2DJE8"/>
<gene>
    <name evidence="4" type="ORF">A3C93_03750</name>
</gene>
<dbReference type="InterPro" id="IPR016181">
    <property type="entry name" value="Acyl_CoA_acyltransferase"/>
</dbReference>
<organism evidence="4 5">
    <name type="scientific">Candidatus Lloydbacteria bacterium RIFCSPHIGHO2_02_FULL_54_17</name>
    <dbReference type="NCBI Taxonomy" id="1798664"/>
    <lineage>
        <taxon>Bacteria</taxon>
        <taxon>Candidatus Lloydiibacteriota</taxon>
    </lineage>
</organism>
<evidence type="ECO:0000259" key="3">
    <source>
        <dbReference type="PROSITE" id="PS51186"/>
    </source>
</evidence>
<accession>A0A1G2DJE8</accession>
<evidence type="ECO:0000313" key="4">
    <source>
        <dbReference type="EMBL" id="OGZ12990.1"/>
    </source>
</evidence>
<dbReference type="Gene3D" id="3.40.630.30">
    <property type="match status" value="1"/>
</dbReference>
<feature type="domain" description="N-acetyltransferase" evidence="3">
    <location>
        <begin position="10"/>
        <end position="146"/>
    </location>
</feature>
<proteinExistence type="predicted"/>
<protein>
    <recommendedName>
        <fullName evidence="3">N-acetyltransferase domain-containing protein</fullName>
    </recommendedName>
</protein>
<dbReference type="STRING" id="1798664.A3C93_03750"/>
<evidence type="ECO:0000256" key="2">
    <source>
        <dbReference type="ARBA" id="ARBA00023315"/>
    </source>
</evidence>
<evidence type="ECO:0000313" key="5">
    <source>
        <dbReference type="Proteomes" id="UP000178636"/>
    </source>
</evidence>
<dbReference type="Proteomes" id="UP000178636">
    <property type="component" value="Unassembled WGS sequence"/>
</dbReference>
<dbReference type="PANTHER" id="PTHR43877">
    <property type="entry name" value="AMINOALKYLPHOSPHONATE N-ACETYLTRANSFERASE-RELATED-RELATED"/>
    <property type="match status" value="1"/>
</dbReference>